<dbReference type="EMBL" id="UYJE01003306">
    <property type="protein sequence ID" value="VDI18218.1"/>
    <property type="molecule type" value="Genomic_DNA"/>
</dbReference>
<dbReference type="GO" id="GO:0016020">
    <property type="term" value="C:membrane"/>
    <property type="evidence" value="ECO:0007669"/>
    <property type="project" value="UniProtKB-SubCell"/>
</dbReference>
<dbReference type="Proteomes" id="UP000596742">
    <property type="component" value="Unassembled WGS sequence"/>
</dbReference>
<dbReference type="OrthoDB" id="2419613at2759"/>
<dbReference type="PROSITE" id="PS50939">
    <property type="entry name" value="CYTOCHROME_B561"/>
    <property type="match status" value="1"/>
</dbReference>
<feature type="non-terminal residue" evidence="9">
    <location>
        <position position="119"/>
    </location>
</feature>
<evidence type="ECO:0000256" key="5">
    <source>
        <dbReference type="ARBA" id="ARBA00022989"/>
    </source>
</evidence>
<keyword evidence="5 7" id="KW-1133">Transmembrane helix</keyword>
<dbReference type="InterPro" id="IPR006593">
    <property type="entry name" value="Cyt_b561/ferric_Rdtase_TM"/>
</dbReference>
<proteinExistence type="predicted"/>
<evidence type="ECO:0000313" key="10">
    <source>
        <dbReference type="Proteomes" id="UP000596742"/>
    </source>
</evidence>
<keyword evidence="6 7" id="KW-0472">Membrane</keyword>
<gene>
    <name evidence="9" type="ORF">MGAL_10B020959</name>
</gene>
<feature type="transmembrane region" description="Helical" evidence="7">
    <location>
        <begin position="12"/>
        <end position="33"/>
    </location>
</feature>
<name>A0A8B6DFG8_MYTGA</name>
<dbReference type="PANTHER" id="PTHR23130:SF171">
    <property type="entry name" value="OS01G0895300 PROTEIN"/>
    <property type="match status" value="1"/>
</dbReference>
<reference evidence="9" key="1">
    <citation type="submission" date="2018-11" db="EMBL/GenBank/DDBJ databases">
        <authorList>
            <person name="Alioto T."/>
            <person name="Alioto T."/>
        </authorList>
    </citation>
    <scope>NUCLEOTIDE SEQUENCE</scope>
</reference>
<dbReference type="CDD" id="cd08760">
    <property type="entry name" value="Cyt_b561_FRRS1_like"/>
    <property type="match status" value="1"/>
</dbReference>
<dbReference type="AlphaFoldDB" id="A0A8B6DFG8"/>
<evidence type="ECO:0000256" key="3">
    <source>
        <dbReference type="ARBA" id="ARBA00022692"/>
    </source>
</evidence>
<accession>A0A8B6DFG8</accession>
<evidence type="ECO:0000259" key="8">
    <source>
        <dbReference type="PROSITE" id="PS50939"/>
    </source>
</evidence>
<evidence type="ECO:0000256" key="2">
    <source>
        <dbReference type="ARBA" id="ARBA00022448"/>
    </source>
</evidence>
<keyword evidence="4" id="KW-0249">Electron transport</keyword>
<keyword evidence="3 7" id="KW-0812">Transmembrane</keyword>
<evidence type="ECO:0000256" key="4">
    <source>
        <dbReference type="ARBA" id="ARBA00022982"/>
    </source>
</evidence>
<protein>
    <recommendedName>
        <fullName evidence="8">Cytochrome b561 domain-containing protein</fullName>
    </recommendedName>
</protein>
<dbReference type="Gene3D" id="1.20.120.1770">
    <property type="match status" value="1"/>
</dbReference>
<evidence type="ECO:0000256" key="1">
    <source>
        <dbReference type="ARBA" id="ARBA00004370"/>
    </source>
</evidence>
<evidence type="ECO:0000313" key="9">
    <source>
        <dbReference type="EMBL" id="VDI18218.1"/>
    </source>
</evidence>
<keyword evidence="2" id="KW-0813">Transport</keyword>
<dbReference type="PANTHER" id="PTHR23130">
    <property type="entry name" value="CYTOCHROME B561 AND DOMON DOMAIN-CONTAINING PROTEIN"/>
    <property type="match status" value="1"/>
</dbReference>
<comment type="caution">
    <text evidence="9">The sequence shown here is derived from an EMBL/GenBank/DDBJ whole genome shotgun (WGS) entry which is preliminary data.</text>
</comment>
<evidence type="ECO:0000256" key="6">
    <source>
        <dbReference type="ARBA" id="ARBA00023136"/>
    </source>
</evidence>
<feature type="transmembrane region" description="Helical" evidence="7">
    <location>
        <begin position="78"/>
        <end position="100"/>
    </location>
</feature>
<comment type="subcellular location">
    <subcellularLocation>
        <location evidence="1">Membrane</location>
    </subcellularLocation>
</comment>
<evidence type="ECO:0000256" key="7">
    <source>
        <dbReference type="SAM" id="Phobius"/>
    </source>
</evidence>
<keyword evidence="10" id="KW-1185">Reference proteome</keyword>
<organism evidence="9 10">
    <name type="scientific">Mytilus galloprovincialis</name>
    <name type="common">Mediterranean mussel</name>
    <dbReference type="NCBI Taxonomy" id="29158"/>
    <lineage>
        <taxon>Eukaryota</taxon>
        <taxon>Metazoa</taxon>
        <taxon>Spiralia</taxon>
        <taxon>Lophotrochozoa</taxon>
        <taxon>Mollusca</taxon>
        <taxon>Bivalvia</taxon>
        <taxon>Autobranchia</taxon>
        <taxon>Pteriomorphia</taxon>
        <taxon>Mytilida</taxon>
        <taxon>Mytiloidea</taxon>
        <taxon>Mytilidae</taxon>
        <taxon>Mytilinae</taxon>
        <taxon>Mytilus</taxon>
    </lineage>
</organism>
<sequence length="119" mass="13471">VYARPGKEYLPAHPVLGIIVTILCILNPIMSLFRPGPTDKKRPIFNWAHWGVGMVAQILAIITIIFGVELQKSTAPKYTVWVVIGFVIYYVIMEITHKIVDKLFNSQMIKGIAIQSSYR</sequence>
<feature type="transmembrane region" description="Helical" evidence="7">
    <location>
        <begin position="45"/>
        <end position="66"/>
    </location>
</feature>
<feature type="domain" description="Cytochrome b561" evidence="8">
    <location>
        <begin position="1"/>
        <end position="103"/>
    </location>
</feature>